<gene>
    <name evidence="5" type="ORF">GCM10010102_30190</name>
</gene>
<dbReference type="InterPro" id="IPR020904">
    <property type="entry name" value="Sc_DH/Rdtase_CS"/>
</dbReference>
<dbReference type="RefSeq" id="WP_171105870.1">
    <property type="nucleotide sequence ID" value="NZ_BMPT01000012.1"/>
</dbReference>
<feature type="region of interest" description="Disordered" evidence="3">
    <location>
        <begin position="1"/>
        <end position="33"/>
    </location>
</feature>
<dbReference type="AlphaFoldDB" id="A0A8H9L6U0"/>
<dbReference type="PROSITE" id="PS00061">
    <property type="entry name" value="ADH_SHORT"/>
    <property type="match status" value="1"/>
</dbReference>
<protein>
    <submittedName>
        <fullName evidence="5">Oxidoreductase</fullName>
    </submittedName>
</protein>
<dbReference type="PANTHER" id="PTHR44196">
    <property type="entry name" value="DEHYDROGENASE/REDUCTASE SDR FAMILY MEMBER 7B"/>
    <property type="match status" value="1"/>
</dbReference>
<dbReference type="InterPro" id="IPR036291">
    <property type="entry name" value="NAD(P)-bd_dom_sf"/>
</dbReference>
<dbReference type="CDD" id="cd05233">
    <property type="entry name" value="SDR_c"/>
    <property type="match status" value="1"/>
</dbReference>
<dbReference type="PRINTS" id="PR00081">
    <property type="entry name" value="GDHRDH"/>
</dbReference>
<proteinExistence type="inferred from homology"/>
<name>A0A8H9L6U0_9MICO</name>
<comment type="caution">
    <text evidence="5">The sequence shown here is derived from an EMBL/GenBank/DDBJ whole genome shotgun (WGS) entry which is preliminary data.</text>
</comment>
<evidence type="ECO:0000256" key="1">
    <source>
        <dbReference type="ARBA" id="ARBA00006484"/>
    </source>
</evidence>
<feature type="domain" description="Ketoreductase" evidence="4">
    <location>
        <begin position="26"/>
        <end position="202"/>
    </location>
</feature>
<reference evidence="5" key="1">
    <citation type="journal article" date="2014" name="Int. J. Syst. Evol. Microbiol.">
        <title>Complete genome sequence of Corynebacterium casei LMG S-19264T (=DSM 44701T), isolated from a smear-ripened cheese.</title>
        <authorList>
            <consortium name="US DOE Joint Genome Institute (JGI-PGF)"/>
            <person name="Walter F."/>
            <person name="Albersmeier A."/>
            <person name="Kalinowski J."/>
            <person name="Ruckert C."/>
        </authorList>
    </citation>
    <scope>NUCLEOTIDE SEQUENCE</scope>
    <source>
        <strain evidence="5">JCM 3051</strain>
    </source>
</reference>
<dbReference type="GO" id="GO:0016491">
    <property type="term" value="F:oxidoreductase activity"/>
    <property type="evidence" value="ECO:0007669"/>
    <property type="project" value="UniProtKB-KW"/>
</dbReference>
<dbReference type="Gene3D" id="3.40.50.720">
    <property type="entry name" value="NAD(P)-binding Rossmann-like Domain"/>
    <property type="match status" value="1"/>
</dbReference>
<organism evidence="5 6">
    <name type="scientific">Promicromonospora citrea</name>
    <dbReference type="NCBI Taxonomy" id="43677"/>
    <lineage>
        <taxon>Bacteria</taxon>
        <taxon>Bacillati</taxon>
        <taxon>Actinomycetota</taxon>
        <taxon>Actinomycetes</taxon>
        <taxon>Micrococcales</taxon>
        <taxon>Promicromonosporaceae</taxon>
        <taxon>Promicromonospora</taxon>
    </lineage>
</organism>
<dbReference type="SMART" id="SM00822">
    <property type="entry name" value="PKS_KR"/>
    <property type="match status" value="1"/>
</dbReference>
<keyword evidence="2" id="KW-0560">Oxidoreductase</keyword>
<evidence type="ECO:0000256" key="2">
    <source>
        <dbReference type="ARBA" id="ARBA00023002"/>
    </source>
</evidence>
<evidence type="ECO:0000256" key="3">
    <source>
        <dbReference type="SAM" id="MobiDB-lite"/>
    </source>
</evidence>
<dbReference type="PANTHER" id="PTHR44196:SF2">
    <property type="entry name" value="SHORT-CHAIN DEHYDROGENASE-RELATED"/>
    <property type="match status" value="1"/>
</dbReference>
<dbReference type="SUPFAM" id="SSF51735">
    <property type="entry name" value="NAD(P)-binding Rossmann-fold domains"/>
    <property type="match status" value="1"/>
</dbReference>
<accession>A0A8H9L6U0</accession>
<dbReference type="EMBL" id="BMPT01000012">
    <property type="protein sequence ID" value="GGM32664.1"/>
    <property type="molecule type" value="Genomic_DNA"/>
</dbReference>
<dbReference type="GO" id="GO:0016020">
    <property type="term" value="C:membrane"/>
    <property type="evidence" value="ECO:0007669"/>
    <property type="project" value="TreeGrafter"/>
</dbReference>
<reference evidence="5" key="2">
    <citation type="submission" date="2020-09" db="EMBL/GenBank/DDBJ databases">
        <authorList>
            <person name="Sun Q."/>
            <person name="Ohkuma M."/>
        </authorList>
    </citation>
    <scope>NUCLEOTIDE SEQUENCE</scope>
    <source>
        <strain evidence="5">JCM 3051</strain>
    </source>
</reference>
<comment type="similarity">
    <text evidence="1">Belongs to the short-chain dehydrogenases/reductases (SDR) family.</text>
</comment>
<evidence type="ECO:0000313" key="5">
    <source>
        <dbReference type="EMBL" id="GGM32664.1"/>
    </source>
</evidence>
<dbReference type="InterPro" id="IPR057326">
    <property type="entry name" value="KR_dom"/>
</dbReference>
<evidence type="ECO:0000259" key="4">
    <source>
        <dbReference type="SMART" id="SM00822"/>
    </source>
</evidence>
<evidence type="ECO:0000313" key="6">
    <source>
        <dbReference type="Proteomes" id="UP000655589"/>
    </source>
</evidence>
<dbReference type="Pfam" id="PF00106">
    <property type="entry name" value="adh_short"/>
    <property type="match status" value="1"/>
</dbReference>
<keyword evidence="6" id="KW-1185">Reference proteome</keyword>
<dbReference type="InterPro" id="IPR002347">
    <property type="entry name" value="SDR_fam"/>
</dbReference>
<sequence length="279" mass="29439">MTDPDTTHGTTPEPVPDTAQSAPPHGTALVTGGTSGIGLELARELARRGHDVLVVADRDVEETVHRLREETGAYVTGLVADLARPEGVEETVARARELGVRTLVLNAGVGVHGPFTRTPLQDELRLVDLNVRSVVHLAHRLVPDLVAAGGGRVLVTSSIAATMPAPLFGTYAASKAFGRSFAWSLRGELAGTGVTVTALLPSATRTPFFREAAMQRTHIGRAPKARAPMVARQAVDALLDGRPEVLPGLQAKAMVAVATVLPQRARAAFHGWFYAPGAR</sequence>
<dbReference type="Proteomes" id="UP000655589">
    <property type="component" value="Unassembled WGS sequence"/>
</dbReference>